<evidence type="ECO:0000259" key="3">
    <source>
        <dbReference type="Pfam" id="PF08341"/>
    </source>
</evidence>
<proteinExistence type="predicted"/>
<dbReference type="Pfam" id="PF08341">
    <property type="entry name" value="TED"/>
    <property type="match status" value="1"/>
</dbReference>
<keyword evidence="2" id="KW-0812">Transmembrane</keyword>
<keyword evidence="2" id="KW-1133">Transmembrane helix</keyword>
<feature type="compositionally biased region" description="Acidic residues" evidence="1">
    <location>
        <begin position="332"/>
        <end position="362"/>
    </location>
</feature>
<evidence type="ECO:0000256" key="1">
    <source>
        <dbReference type="SAM" id="MobiDB-lite"/>
    </source>
</evidence>
<gene>
    <name evidence="4" type="ORF">GTW20_16210</name>
</gene>
<feature type="transmembrane region" description="Helical" evidence="2">
    <location>
        <begin position="391"/>
        <end position="412"/>
    </location>
</feature>
<name>A0A7K2IUW7_9ACTN</name>
<evidence type="ECO:0000313" key="5">
    <source>
        <dbReference type="Proteomes" id="UP000467124"/>
    </source>
</evidence>
<sequence length="418" mass="44243">MVQEHDFAGRGLDTSTAFVQERLSMSDILRRCAALLSASALIGALTTAPALAEDFSRVDRDPVMGSPVVLEDGREAETALFSLRVADEDSVRAYPMLLDEEVRPRTAYVESEWTDTPHWTGTSAAPNPADRANWIVRNSYPNEPLPSLALASGLPFVEGPDAIAATQAALWNVLDGTELDEESNSQTVLRLYDHLVEGSRSAETGATARSLEVTPNQLEAVAPEEPLGPLTVSVAGGGSVQASLRGAPASWLVDADGREISTVEDGEDLYLAVDPSVPAGVATLHLRGSDVPLEEGRLFTGREGVRTQPLITAEPGVATSATSATLTWNGEEPPESEVEDEEEAAPPVVDESEIPPPEEDTATEPPEASPTATDGDDRNQEKSGLAITGTWLSGLLVIAGALVVSGLLILVLGRKRRD</sequence>
<evidence type="ECO:0000313" key="4">
    <source>
        <dbReference type="EMBL" id="MYR33760.1"/>
    </source>
</evidence>
<dbReference type="Proteomes" id="UP000467124">
    <property type="component" value="Unassembled WGS sequence"/>
</dbReference>
<accession>A0A7K2IUW7</accession>
<dbReference type="AlphaFoldDB" id="A0A7K2IUW7"/>
<dbReference type="InterPro" id="IPR013552">
    <property type="entry name" value="Thioester_dom"/>
</dbReference>
<organism evidence="4 5">
    <name type="scientific">Nocardiopsis alba</name>
    <dbReference type="NCBI Taxonomy" id="53437"/>
    <lineage>
        <taxon>Bacteria</taxon>
        <taxon>Bacillati</taxon>
        <taxon>Actinomycetota</taxon>
        <taxon>Actinomycetes</taxon>
        <taxon>Streptosporangiales</taxon>
        <taxon>Nocardiopsidaceae</taxon>
        <taxon>Nocardiopsis</taxon>
    </lineage>
</organism>
<comment type="caution">
    <text evidence="4">The sequence shown here is derived from an EMBL/GenBank/DDBJ whole genome shotgun (WGS) entry which is preliminary data.</text>
</comment>
<keyword evidence="2" id="KW-0472">Membrane</keyword>
<feature type="domain" description="Thioester" evidence="3">
    <location>
        <begin position="116"/>
        <end position="199"/>
    </location>
</feature>
<protein>
    <submittedName>
        <fullName evidence="4">Cys-Gln thioester bond-forming surface protein</fullName>
    </submittedName>
</protein>
<reference evidence="4 5" key="1">
    <citation type="journal article" date="2019" name="Nat. Commun.">
        <title>The antimicrobial potential of Streptomyces from insect microbiomes.</title>
        <authorList>
            <person name="Chevrette M.G."/>
            <person name="Carlson C.M."/>
            <person name="Ortega H.E."/>
            <person name="Thomas C."/>
            <person name="Ananiev G.E."/>
            <person name="Barns K.J."/>
            <person name="Book A.J."/>
            <person name="Cagnazzo J."/>
            <person name="Carlos C."/>
            <person name="Flanigan W."/>
            <person name="Grubbs K.J."/>
            <person name="Horn H.A."/>
            <person name="Hoffmann F.M."/>
            <person name="Klassen J.L."/>
            <person name="Knack J.J."/>
            <person name="Lewin G.R."/>
            <person name="McDonald B.R."/>
            <person name="Muller L."/>
            <person name="Melo W.G.P."/>
            <person name="Pinto-Tomas A.A."/>
            <person name="Schmitz A."/>
            <person name="Wendt-Pienkowski E."/>
            <person name="Wildman S."/>
            <person name="Zhao M."/>
            <person name="Zhang F."/>
            <person name="Bugni T.S."/>
            <person name="Andes D.R."/>
            <person name="Pupo M.T."/>
            <person name="Currie C.R."/>
        </authorList>
    </citation>
    <scope>NUCLEOTIDE SEQUENCE [LARGE SCALE GENOMIC DNA]</scope>
    <source>
        <strain evidence="4 5">SID5840</strain>
    </source>
</reference>
<feature type="region of interest" description="Disordered" evidence="1">
    <location>
        <begin position="327"/>
        <end position="382"/>
    </location>
</feature>
<feature type="compositionally biased region" description="Low complexity" evidence="1">
    <location>
        <begin position="363"/>
        <end position="373"/>
    </location>
</feature>
<evidence type="ECO:0000256" key="2">
    <source>
        <dbReference type="SAM" id="Phobius"/>
    </source>
</evidence>
<dbReference type="EMBL" id="WWHY01000001">
    <property type="protein sequence ID" value="MYR33760.1"/>
    <property type="molecule type" value="Genomic_DNA"/>
</dbReference>